<feature type="region of interest" description="Disordered" evidence="3">
    <location>
        <begin position="547"/>
        <end position="590"/>
    </location>
</feature>
<dbReference type="InterPro" id="IPR000812">
    <property type="entry name" value="TFIIB"/>
</dbReference>
<dbReference type="Proteomes" id="UP000297245">
    <property type="component" value="Unassembled WGS sequence"/>
</dbReference>
<dbReference type="OrthoDB" id="2527864at2759"/>
<dbReference type="CDD" id="cd00043">
    <property type="entry name" value="CYCLIN_SF"/>
    <property type="match status" value="1"/>
</dbReference>
<dbReference type="GO" id="GO:0097550">
    <property type="term" value="C:transcription preinitiation complex"/>
    <property type="evidence" value="ECO:0007669"/>
    <property type="project" value="TreeGrafter"/>
</dbReference>
<evidence type="ECO:0000256" key="1">
    <source>
        <dbReference type="ARBA" id="ARBA00023015"/>
    </source>
</evidence>
<name>A0A4S8LT12_DENBC</name>
<sequence length="590" mass="65697">MTIQCKECENTTVWNEDAGSLICTSCGSLADPSQSVLTDQLDLSSSSQPSTLRSTFNWHLTGESKQAAWTRNTLSIHAFIKSLASSLSVSGLAPRASTLFDQAMGTGHFRWGTKAKLVAGACLSVALRESKLPESLRDIAILLELDHVKLTRTLASVANALHLSLVPNQPSEYLATLQMHLVSALQVSGEPSDLPPAARAELKCIPIQAAVETARSLSGLLPHFYKQGFIQLPPASAACAILVLCLEAEARTSLSRLGDIATFFATRCHIGKGLVMNHYKLLQDEVAKWIEELEWLRPYTKTGIRAKVSKRLIVARGLKEVISWKDEIWKKKLEDARPVVPKDLSDDQDLNEGLDVQCQIDDFDVKLQIRPFKKRRLNSHLRNATQFLVEPLHTPIPTSMVPFSNDRDLPASGSQVKTDFLPLTSYLLSVPNSVVTSQRLPTRLQILSVARGGEAAILDEELFAPGEFEAIQRSTQERTDLEQIWRSDGTWECMEGDRREEKRHLRRRRDKGTQMESARINREALALFMDNMGLESEKSEFIGLEYAFEDGDEKEDEENPELSAYPGLDGSKVPQPGDEEVVDDWRPLSP</sequence>
<dbReference type="PANTHER" id="PTHR11618">
    <property type="entry name" value="TRANSCRIPTION INITIATION FACTOR IIB-RELATED"/>
    <property type="match status" value="1"/>
</dbReference>
<protein>
    <recommendedName>
        <fullName evidence="6">TFIIB-type domain-containing protein</fullName>
    </recommendedName>
</protein>
<dbReference type="EMBL" id="ML179286">
    <property type="protein sequence ID" value="THU92173.1"/>
    <property type="molecule type" value="Genomic_DNA"/>
</dbReference>
<reference evidence="4 5" key="1">
    <citation type="journal article" date="2019" name="Nat. Ecol. Evol.">
        <title>Megaphylogeny resolves global patterns of mushroom evolution.</title>
        <authorList>
            <person name="Varga T."/>
            <person name="Krizsan K."/>
            <person name="Foldi C."/>
            <person name="Dima B."/>
            <person name="Sanchez-Garcia M."/>
            <person name="Sanchez-Ramirez S."/>
            <person name="Szollosi G.J."/>
            <person name="Szarkandi J.G."/>
            <person name="Papp V."/>
            <person name="Albert L."/>
            <person name="Andreopoulos W."/>
            <person name="Angelini C."/>
            <person name="Antonin V."/>
            <person name="Barry K.W."/>
            <person name="Bougher N.L."/>
            <person name="Buchanan P."/>
            <person name="Buyck B."/>
            <person name="Bense V."/>
            <person name="Catcheside P."/>
            <person name="Chovatia M."/>
            <person name="Cooper J."/>
            <person name="Damon W."/>
            <person name="Desjardin D."/>
            <person name="Finy P."/>
            <person name="Geml J."/>
            <person name="Haridas S."/>
            <person name="Hughes K."/>
            <person name="Justo A."/>
            <person name="Karasinski D."/>
            <person name="Kautmanova I."/>
            <person name="Kiss B."/>
            <person name="Kocsube S."/>
            <person name="Kotiranta H."/>
            <person name="LaButti K.M."/>
            <person name="Lechner B.E."/>
            <person name="Liimatainen K."/>
            <person name="Lipzen A."/>
            <person name="Lukacs Z."/>
            <person name="Mihaltcheva S."/>
            <person name="Morgado L.N."/>
            <person name="Niskanen T."/>
            <person name="Noordeloos M.E."/>
            <person name="Ohm R.A."/>
            <person name="Ortiz-Santana B."/>
            <person name="Ovrebo C."/>
            <person name="Racz N."/>
            <person name="Riley R."/>
            <person name="Savchenko A."/>
            <person name="Shiryaev A."/>
            <person name="Soop K."/>
            <person name="Spirin V."/>
            <person name="Szebenyi C."/>
            <person name="Tomsovsky M."/>
            <person name="Tulloss R.E."/>
            <person name="Uehling J."/>
            <person name="Grigoriev I.V."/>
            <person name="Vagvolgyi C."/>
            <person name="Papp T."/>
            <person name="Martin F.M."/>
            <person name="Miettinen O."/>
            <person name="Hibbett D.S."/>
            <person name="Nagy L.G."/>
        </authorList>
    </citation>
    <scope>NUCLEOTIDE SEQUENCE [LARGE SCALE GENOMIC DNA]</scope>
    <source>
        <strain evidence="4 5">CBS 962.96</strain>
    </source>
</reference>
<feature type="compositionally biased region" description="Acidic residues" evidence="3">
    <location>
        <begin position="547"/>
        <end position="560"/>
    </location>
</feature>
<evidence type="ECO:0000256" key="2">
    <source>
        <dbReference type="ARBA" id="ARBA00023163"/>
    </source>
</evidence>
<evidence type="ECO:0000313" key="4">
    <source>
        <dbReference type="EMBL" id="THU92173.1"/>
    </source>
</evidence>
<dbReference type="GO" id="GO:0005634">
    <property type="term" value="C:nucleus"/>
    <property type="evidence" value="ECO:0007669"/>
    <property type="project" value="TreeGrafter"/>
</dbReference>
<dbReference type="GO" id="GO:0070897">
    <property type="term" value="P:transcription preinitiation complex assembly"/>
    <property type="evidence" value="ECO:0007669"/>
    <property type="project" value="InterPro"/>
</dbReference>
<organism evidence="4 5">
    <name type="scientific">Dendrothele bispora (strain CBS 962.96)</name>
    <dbReference type="NCBI Taxonomy" id="1314807"/>
    <lineage>
        <taxon>Eukaryota</taxon>
        <taxon>Fungi</taxon>
        <taxon>Dikarya</taxon>
        <taxon>Basidiomycota</taxon>
        <taxon>Agaricomycotina</taxon>
        <taxon>Agaricomycetes</taxon>
        <taxon>Agaricomycetidae</taxon>
        <taxon>Agaricales</taxon>
        <taxon>Agaricales incertae sedis</taxon>
        <taxon>Dendrothele</taxon>
    </lineage>
</organism>
<gene>
    <name evidence="4" type="ORF">K435DRAFT_726353</name>
</gene>
<dbReference type="Gene3D" id="1.10.472.170">
    <property type="match status" value="1"/>
</dbReference>
<evidence type="ECO:0000256" key="3">
    <source>
        <dbReference type="SAM" id="MobiDB-lite"/>
    </source>
</evidence>
<feature type="region of interest" description="Disordered" evidence="3">
    <location>
        <begin position="497"/>
        <end position="516"/>
    </location>
</feature>
<dbReference type="InterPro" id="IPR036915">
    <property type="entry name" value="Cyclin-like_sf"/>
</dbReference>
<dbReference type="AlphaFoldDB" id="A0A4S8LT12"/>
<accession>A0A4S8LT12</accession>
<dbReference type="PANTHER" id="PTHR11618:SF13">
    <property type="entry name" value="TRANSCRIPTION INITIATION FACTOR IIB"/>
    <property type="match status" value="1"/>
</dbReference>
<keyword evidence="5" id="KW-1185">Reference proteome</keyword>
<evidence type="ECO:0008006" key="6">
    <source>
        <dbReference type="Google" id="ProtNLM"/>
    </source>
</evidence>
<proteinExistence type="predicted"/>
<keyword evidence="2" id="KW-0804">Transcription</keyword>
<evidence type="ECO:0000313" key="5">
    <source>
        <dbReference type="Proteomes" id="UP000297245"/>
    </source>
</evidence>
<dbReference type="SUPFAM" id="SSF47954">
    <property type="entry name" value="Cyclin-like"/>
    <property type="match status" value="1"/>
</dbReference>
<keyword evidence="1" id="KW-0805">Transcription regulation</keyword>